<dbReference type="Proteomes" id="UP000324222">
    <property type="component" value="Unassembled WGS sequence"/>
</dbReference>
<reference evidence="2 3" key="1">
    <citation type="submission" date="2019-05" db="EMBL/GenBank/DDBJ databases">
        <title>Another draft genome of Portunus trituberculatus and its Hox gene families provides insights of decapod evolution.</title>
        <authorList>
            <person name="Jeong J.-H."/>
            <person name="Song I."/>
            <person name="Kim S."/>
            <person name="Choi T."/>
            <person name="Kim D."/>
            <person name="Ryu S."/>
            <person name="Kim W."/>
        </authorList>
    </citation>
    <scope>NUCLEOTIDE SEQUENCE [LARGE SCALE GENOMIC DNA]</scope>
    <source>
        <tissue evidence="2">Muscle</tissue>
    </source>
</reference>
<evidence type="ECO:0000313" key="3">
    <source>
        <dbReference type="Proteomes" id="UP000324222"/>
    </source>
</evidence>
<feature type="coiled-coil region" evidence="1">
    <location>
        <begin position="25"/>
        <end position="52"/>
    </location>
</feature>
<proteinExistence type="predicted"/>
<gene>
    <name evidence="2" type="ORF">E2C01_086335</name>
</gene>
<protein>
    <submittedName>
        <fullName evidence="2">Uncharacterized protein</fullName>
    </submittedName>
</protein>
<dbReference type="EMBL" id="VSRR010087296">
    <property type="protein sequence ID" value="MPC91308.1"/>
    <property type="molecule type" value="Genomic_DNA"/>
</dbReference>
<keyword evidence="3" id="KW-1185">Reference proteome</keyword>
<name>A0A5B7JEB5_PORTR</name>
<accession>A0A5B7JEB5</accession>
<comment type="caution">
    <text evidence="2">The sequence shown here is derived from an EMBL/GenBank/DDBJ whole genome shotgun (WGS) entry which is preliminary data.</text>
</comment>
<evidence type="ECO:0000313" key="2">
    <source>
        <dbReference type="EMBL" id="MPC91308.1"/>
    </source>
</evidence>
<evidence type="ECO:0000256" key="1">
    <source>
        <dbReference type="SAM" id="Coils"/>
    </source>
</evidence>
<organism evidence="2 3">
    <name type="scientific">Portunus trituberculatus</name>
    <name type="common">Swimming crab</name>
    <name type="synonym">Neptunus trituberculatus</name>
    <dbReference type="NCBI Taxonomy" id="210409"/>
    <lineage>
        <taxon>Eukaryota</taxon>
        <taxon>Metazoa</taxon>
        <taxon>Ecdysozoa</taxon>
        <taxon>Arthropoda</taxon>
        <taxon>Crustacea</taxon>
        <taxon>Multicrustacea</taxon>
        <taxon>Malacostraca</taxon>
        <taxon>Eumalacostraca</taxon>
        <taxon>Eucarida</taxon>
        <taxon>Decapoda</taxon>
        <taxon>Pleocyemata</taxon>
        <taxon>Brachyura</taxon>
        <taxon>Eubrachyura</taxon>
        <taxon>Portunoidea</taxon>
        <taxon>Portunidae</taxon>
        <taxon>Portuninae</taxon>
        <taxon>Portunus</taxon>
    </lineage>
</organism>
<sequence>MEVEKYLQVASLLSRSNNRVSMEYLSHLEESLASARAQLETFTQRCRQLEETQQNMAAAACQEDPDEADSANQLFKNLYNESK</sequence>
<keyword evidence="1" id="KW-0175">Coiled coil</keyword>
<dbReference type="AlphaFoldDB" id="A0A5B7JEB5"/>
<dbReference type="OrthoDB" id="6349213at2759"/>